<feature type="region of interest" description="Disordered" evidence="1">
    <location>
        <begin position="171"/>
        <end position="220"/>
    </location>
</feature>
<feature type="region of interest" description="Disordered" evidence="1">
    <location>
        <begin position="1"/>
        <end position="85"/>
    </location>
</feature>
<gene>
    <name evidence="2" type="ORF">CLODIP_2_CD12321</name>
</gene>
<protein>
    <submittedName>
        <fullName evidence="2">Uncharacterized protein</fullName>
    </submittedName>
</protein>
<reference evidence="2 3" key="1">
    <citation type="submission" date="2020-04" db="EMBL/GenBank/DDBJ databases">
        <authorList>
            <person name="Alioto T."/>
            <person name="Alioto T."/>
            <person name="Gomez Garrido J."/>
        </authorList>
    </citation>
    <scope>NUCLEOTIDE SEQUENCE [LARGE SCALE GENOMIC DNA]</scope>
</reference>
<dbReference type="EMBL" id="CADEPI010000045">
    <property type="protein sequence ID" value="CAB3369520.1"/>
    <property type="molecule type" value="Genomic_DNA"/>
</dbReference>
<evidence type="ECO:0000256" key="1">
    <source>
        <dbReference type="SAM" id="MobiDB-lite"/>
    </source>
</evidence>
<feature type="compositionally biased region" description="Polar residues" evidence="1">
    <location>
        <begin position="37"/>
        <end position="56"/>
    </location>
</feature>
<accession>A0A8S1CKU3</accession>
<proteinExistence type="predicted"/>
<dbReference type="OrthoDB" id="5585231at2759"/>
<name>A0A8S1CKU3_9INSE</name>
<evidence type="ECO:0000313" key="3">
    <source>
        <dbReference type="Proteomes" id="UP000494165"/>
    </source>
</evidence>
<feature type="compositionally biased region" description="Low complexity" evidence="1">
    <location>
        <begin position="19"/>
        <end position="36"/>
    </location>
</feature>
<evidence type="ECO:0000313" key="2">
    <source>
        <dbReference type="EMBL" id="CAB3369520.1"/>
    </source>
</evidence>
<keyword evidence="3" id="KW-1185">Reference proteome</keyword>
<dbReference type="AlphaFoldDB" id="A0A8S1CKU3"/>
<dbReference type="Proteomes" id="UP000494165">
    <property type="component" value="Unassembled WGS sequence"/>
</dbReference>
<organism evidence="2 3">
    <name type="scientific">Cloeon dipterum</name>
    <dbReference type="NCBI Taxonomy" id="197152"/>
    <lineage>
        <taxon>Eukaryota</taxon>
        <taxon>Metazoa</taxon>
        <taxon>Ecdysozoa</taxon>
        <taxon>Arthropoda</taxon>
        <taxon>Hexapoda</taxon>
        <taxon>Insecta</taxon>
        <taxon>Pterygota</taxon>
        <taxon>Palaeoptera</taxon>
        <taxon>Ephemeroptera</taxon>
        <taxon>Pisciforma</taxon>
        <taxon>Baetidae</taxon>
        <taxon>Cloeon</taxon>
    </lineage>
</organism>
<sequence length="220" mass="23183">MRSPNMLGVQHIRHGGGQSLPNLSLSESPSSGMTSPVNLPQKGTNSLLSVPTSKGLSPQRGVSYPPPSPRALRRSYAVPQSRNPPLMKSRHVLGVRSANDSDAAADSLLINAKMAFQIVTFVPKQFSLDPPKKLDIKDASIHKRLSWNCGANSAGMQPLGACARNSTVSADSVQSSSGVSSSTGSQPLLYQNESTDSKIMAQAEGQPPTSPLPALKGKCR</sequence>
<comment type="caution">
    <text evidence="2">The sequence shown here is derived from an EMBL/GenBank/DDBJ whole genome shotgun (WGS) entry which is preliminary data.</text>
</comment>
<feature type="compositionally biased region" description="Low complexity" evidence="1">
    <location>
        <begin position="171"/>
        <end position="186"/>
    </location>
</feature>